<proteinExistence type="predicted"/>
<dbReference type="RefSeq" id="XP_041157692.1">
    <property type="nucleotide sequence ID" value="XM_041306988.1"/>
</dbReference>
<dbReference type="OrthoDB" id="2670115at2759"/>
<reference evidence="2" key="1">
    <citation type="journal article" date="2020" name="New Phytol.">
        <title>Comparative genomics reveals dynamic genome evolution in host specialist ectomycorrhizal fungi.</title>
        <authorList>
            <person name="Lofgren L.A."/>
            <person name="Nguyen N.H."/>
            <person name="Vilgalys R."/>
            <person name="Ruytinx J."/>
            <person name="Liao H.L."/>
            <person name="Branco S."/>
            <person name="Kuo A."/>
            <person name="LaButti K."/>
            <person name="Lipzen A."/>
            <person name="Andreopoulos W."/>
            <person name="Pangilinan J."/>
            <person name="Riley R."/>
            <person name="Hundley H."/>
            <person name="Na H."/>
            <person name="Barry K."/>
            <person name="Grigoriev I.V."/>
            <person name="Stajich J.E."/>
            <person name="Kennedy P.G."/>
        </authorList>
    </citation>
    <scope>NUCLEOTIDE SEQUENCE</scope>
    <source>
        <strain evidence="2">S12</strain>
    </source>
</reference>
<accession>A0A9P7AL35</accession>
<feature type="compositionally biased region" description="Low complexity" evidence="1">
    <location>
        <begin position="57"/>
        <end position="77"/>
    </location>
</feature>
<dbReference type="Proteomes" id="UP000719766">
    <property type="component" value="Unassembled WGS sequence"/>
</dbReference>
<organism evidence="2 3">
    <name type="scientific">Suillus plorans</name>
    <dbReference type="NCBI Taxonomy" id="116603"/>
    <lineage>
        <taxon>Eukaryota</taxon>
        <taxon>Fungi</taxon>
        <taxon>Dikarya</taxon>
        <taxon>Basidiomycota</taxon>
        <taxon>Agaricomycotina</taxon>
        <taxon>Agaricomycetes</taxon>
        <taxon>Agaricomycetidae</taxon>
        <taxon>Boletales</taxon>
        <taxon>Suillineae</taxon>
        <taxon>Suillaceae</taxon>
        <taxon>Suillus</taxon>
    </lineage>
</organism>
<protein>
    <submittedName>
        <fullName evidence="2">Uncharacterized protein</fullName>
    </submittedName>
</protein>
<evidence type="ECO:0000313" key="3">
    <source>
        <dbReference type="Proteomes" id="UP000719766"/>
    </source>
</evidence>
<feature type="region of interest" description="Disordered" evidence="1">
    <location>
        <begin position="56"/>
        <end position="77"/>
    </location>
</feature>
<dbReference type="AlphaFoldDB" id="A0A9P7AL35"/>
<name>A0A9P7AL35_9AGAM</name>
<dbReference type="GeneID" id="64600752"/>
<evidence type="ECO:0000313" key="2">
    <source>
        <dbReference type="EMBL" id="KAG1790759.1"/>
    </source>
</evidence>
<feature type="region of interest" description="Disordered" evidence="1">
    <location>
        <begin position="1"/>
        <end position="35"/>
    </location>
</feature>
<comment type="caution">
    <text evidence="2">The sequence shown here is derived from an EMBL/GenBank/DDBJ whole genome shotgun (WGS) entry which is preliminary data.</text>
</comment>
<gene>
    <name evidence="2" type="ORF">HD556DRAFT_1445772</name>
</gene>
<feature type="compositionally biased region" description="Polar residues" evidence="1">
    <location>
        <begin position="1"/>
        <end position="28"/>
    </location>
</feature>
<dbReference type="EMBL" id="JABBWE010000047">
    <property type="protein sequence ID" value="KAG1790759.1"/>
    <property type="molecule type" value="Genomic_DNA"/>
</dbReference>
<evidence type="ECO:0000256" key="1">
    <source>
        <dbReference type="SAM" id="MobiDB-lite"/>
    </source>
</evidence>
<sequence>MSRPPSASTPNSHSTSAFYQPLSASSQPHRALHFPPVAGSPLAQFSCPAPLLTTRLPATSSSSQPAMSSLSPPASSWPSLPHYAPIATPYSRNPRVSATQVSPSFGVPHAGIPMSTTAGHSHVRSNRKTAMPYLIPVKQVSEKQVDIVIFPNDIHAAPAAPDSVDDIFEDTYLHFGLVHRIPLTASSRNEIIMNQVYNSVLTISTSHNIQFPPEPECSFDLDTSAPNREFWIQFQHLLFHLLKIGYQMPKGHYLSFDATETWQDYAFHALSKRVNRIQHPTDPNVGLLIIYEEELEYQGLEPGDTVSVECKAFCPLIAGTSRHSQWAPASVPSPIDSDGDLYAPPTILGTPDDQPQVLPDISSPATSLSSILSLSLNSLPALANPQTSFSTVIDLTLPSPNHSSHLPHSPLHSPIVRHDSPHLPLPPLQLPIIRHQSVYASPTPPPYETLLKVDDAIMRAFGSEVEHGMVHVRGPTVKACAEGLIDLLCQQQRDSDSPYAHSYHVNERFSIQPHTQKLSDIFGKHWIFRAGYKMVPMMLLVKTLDKNGFHVLHIRDFPSPSDIEHAFALGAICTMMMIRGHIAPDPISPALLVTAFAGVEALSDKSCVEALFPDHYEDLGLLPSSPHDLTTSVFQAGINIQLSTTHQSVIQMLKSSSKWLLSRCYHRRITNGEQVISRLDFSVCGDFIFESVTAPPLVVQLRSVFEHYFRGIGHPQHPQMADLVNEAQQDIDNADPAYRACRFVKLLRGVTLLPPPGQYFTIYVHQTIPETVCFAGQYHRDDDLLPPSIHACNYSMDMWFNRKMMHILGRSPLSNSDIAELEFMLHCVVFDAGQDSFT</sequence>
<keyword evidence="3" id="KW-1185">Reference proteome</keyword>